<dbReference type="Gene3D" id="3.40.50.300">
    <property type="entry name" value="P-loop containing nucleotide triphosphate hydrolases"/>
    <property type="match status" value="1"/>
</dbReference>
<dbReference type="PANTHER" id="PTHR36451">
    <property type="entry name" value="PAPS-DEPENDENT SULFOTRANSFERASE STF3"/>
    <property type="match status" value="1"/>
</dbReference>
<comment type="caution">
    <text evidence="1">The sequence shown here is derived from an EMBL/GenBank/DDBJ whole genome shotgun (WGS) entry which is preliminary data.</text>
</comment>
<evidence type="ECO:0000313" key="2">
    <source>
        <dbReference type="Proteomes" id="UP001250932"/>
    </source>
</evidence>
<gene>
    <name evidence="1" type="ORF">PPG34_16365</name>
</gene>
<dbReference type="InterPro" id="IPR027417">
    <property type="entry name" value="P-loop_NTPase"/>
</dbReference>
<protein>
    <submittedName>
        <fullName evidence="1">Sulfotransferase</fullName>
    </submittedName>
</protein>
<sequence>MNILPFVQLFNAAGARLRDLGLPLVPFDSKSFMAQASKKTKLQDFGDSSFLEPLNILLEACEKEARLSMVGRLAVKGETIRLLGNRLILTQDRKTYPEISQEPITSPIFIVGLPRTGSTFLHNLLAQDPGLRAPRMWETMFPSPPPGHPDSQTESPIRQTDQLLKGFYLVAPKFKIVHPMTAQDPTECVTIMSHSFMSAQFQSTYHIPSYQKWLESGNLRPTYVDHRQFLQQLQWGSQPRQWILKAPAHILSLESLLAVYPDAKIVQTHRSPHAVLGSVSSLDVILRQAFSRSVDPQAIGQEALTQWANAVQRAMNVRDAVSTQRHQFYDVLYNALEQHPIRTIEQMYQHFGLTLTNTAKSNMQNYLLRHPNHKNGTHRYTLSQFGLTQETIFSHFKPYILRYNLDT</sequence>
<organism evidence="1 2">
    <name type="scientific">Candidatus Nitronereus thalassa</name>
    <dbReference type="NCBI Taxonomy" id="3020898"/>
    <lineage>
        <taxon>Bacteria</taxon>
        <taxon>Pseudomonadati</taxon>
        <taxon>Nitrospirota</taxon>
        <taxon>Nitrospiria</taxon>
        <taxon>Nitrospirales</taxon>
        <taxon>Nitrospiraceae</taxon>
        <taxon>Candidatus Nitronereus</taxon>
    </lineage>
</organism>
<dbReference type="Pfam" id="PF13469">
    <property type="entry name" value="Sulfotransfer_3"/>
    <property type="match status" value="1"/>
</dbReference>
<dbReference type="InterPro" id="IPR052736">
    <property type="entry name" value="Stf3_sulfotransferase"/>
</dbReference>
<proteinExistence type="predicted"/>
<name>A0ABU3KBX7_9BACT</name>
<accession>A0ABU3KBX7</accession>
<dbReference type="SUPFAM" id="SSF52540">
    <property type="entry name" value="P-loop containing nucleoside triphosphate hydrolases"/>
    <property type="match status" value="1"/>
</dbReference>
<dbReference type="EMBL" id="JAQOUE010000002">
    <property type="protein sequence ID" value="MDT7043927.1"/>
    <property type="molecule type" value="Genomic_DNA"/>
</dbReference>
<keyword evidence="2" id="KW-1185">Reference proteome</keyword>
<dbReference type="PANTHER" id="PTHR36451:SF1">
    <property type="entry name" value="OMEGA-HYDROXY-BETA-DIHYDROMENAQUINONE-9 SULFOTRANSFERASE STF3"/>
    <property type="match status" value="1"/>
</dbReference>
<dbReference type="RefSeq" id="WP_313834513.1">
    <property type="nucleotide sequence ID" value="NZ_JAQOUE010000002.1"/>
</dbReference>
<evidence type="ECO:0000313" key="1">
    <source>
        <dbReference type="EMBL" id="MDT7043927.1"/>
    </source>
</evidence>
<dbReference type="Proteomes" id="UP001250932">
    <property type="component" value="Unassembled WGS sequence"/>
</dbReference>
<reference evidence="1 2" key="1">
    <citation type="journal article" date="2023" name="ISME J.">
        <title>Cultivation and genomic characterization of novel and ubiquitous marine nitrite-oxidizing bacteria from the Nitrospirales.</title>
        <authorList>
            <person name="Mueller A.J."/>
            <person name="Daebeler A."/>
            <person name="Herbold C.W."/>
            <person name="Kirkegaard R.H."/>
            <person name="Daims H."/>
        </authorList>
    </citation>
    <scope>NUCLEOTIDE SEQUENCE [LARGE SCALE GENOMIC DNA]</scope>
    <source>
        <strain evidence="1 2">EB</strain>
    </source>
</reference>